<dbReference type="EMBL" id="HAGO01000133">
    <property type="protein sequence ID" value="SMD29821.1"/>
    <property type="molecule type" value="Transcribed_RNA"/>
</dbReference>
<dbReference type="Pfam" id="PF07740">
    <property type="entry name" value="Toxin_12"/>
    <property type="match status" value="1"/>
</dbReference>
<dbReference type="GO" id="GO:0008200">
    <property type="term" value="F:ion channel inhibitor activity"/>
    <property type="evidence" value="ECO:0007669"/>
    <property type="project" value="InterPro"/>
</dbReference>
<keyword evidence="2" id="KW-0964">Secreted</keyword>
<evidence type="ECO:0000256" key="2">
    <source>
        <dbReference type="ARBA" id="ARBA00022525"/>
    </source>
</evidence>
<name>A0A482Z827_9ARAC</name>
<evidence type="ECO:0000256" key="5">
    <source>
        <dbReference type="SAM" id="SignalP"/>
    </source>
</evidence>
<evidence type="ECO:0000256" key="4">
    <source>
        <dbReference type="ARBA" id="ARBA00023157"/>
    </source>
</evidence>
<feature type="signal peptide" evidence="5">
    <location>
        <begin position="1"/>
        <end position="24"/>
    </location>
</feature>
<feature type="chain" id="PRO_5036115483" evidence="5">
    <location>
        <begin position="25"/>
        <end position="87"/>
    </location>
</feature>
<reference evidence="6" key="2">
    <citation type="submission" date="2019-04" db="EMBL/GenBank/DDBJ databases">
        <title>Unravelling the molecular evolution of spider venoms.</title>
        <authorList>
            <person name="Pineda S."/>
        </authorList>
    </citation>
    <scope>NUCLEOTIDE SEQUENCE</scope>
</reference>
<dbReference type="InterPro" id="IPR011696">
    <property type="entry name" value="Huwentoxin-1"/>
</dbReference>
<protein>
    <submittedName>
        <fullName evidence="6">U4-Theraphotoxin-Sfo1a_1</fullName>
    </submittedName>
</protein>
<keyword evidence="5" id="KW-0732">Signal</keyword>
<proteinExistence type="predicted"/>
<dbReference type="SUPFAM" id="SSF57059">
    <property type="entry name" value="omega toxin-like"/>
    <property type="match status" value="1"/>
</dbReference>
<dbReference type="GO" id="GO:0005576">
    <property type="term" value="C:extracellular region"/>
    <property type="evidence" value="ECO:0007669"/>
    <property type="project" value="UniProtKB-SubCell"/>
</dbReference>
<reference evidence="6" key="1">
    <citation type="submission" date="2017-03" db="EMBL/GenBank/DDBJ databases">
        <authorList>
            <person name="QRISCLOUD D."/>
        </authorList>
    </citation>
    <scope>NUCLEOTIDE SEQUENCE</scope>
</reference>
<keyword evidence="4" id="KW-1015">Disulfide bond</keyword>
<dbReference type="EMBL" id="HAGO01000159">
    <property type="protein sequence ID" value="SMD29847.1"/>
    <property type="molecule type" value="Transcribed_RNA"/>
</dbReference>
<organism evidence="6">
    <name type="scientific">Selenotholus foelschei</name>
    <dbReference type="NCBI Taxonomy" id="1905327"/>
    <lineage>
        <taxon>Eukaryota</taxon>
        <taxon>Metazoa</taxon>
        <taxon>Ecdysozoa</taxon>
        <taxon>Arthropoda</taxon>
        <taxon>Chelicerata</taxon>
        <taxon>Arachnida</taxon>
        <taxon>Araneae</taxon>
        <taxon>Mygalomorphae</taxon>
        <taxon>Avicularoidea</taxon>
        <taxon>Theraphosidae</taxon>
        <taxon>Selenotholus</taxon>
    </lineage>
</organism>
<accession>A0A482Z827</accession>
<evidence type="ECO:0000313" key="6">
    <source>
        <dbReference type="EMBL" id="SMD29847.1"/>
    </source>
</evidence>
<evidence type="ECO:0000256" key="3">
    <source>
        <dbReference type="ARBA" id="ARBA00022656"/>
    </source>
</evidence>
<keyword evidence="3" id="KW-0800">Toxin</keyword>
<evidence type="ECO:0000256" key="1">
    <source>
        <dbReference type="ARBA" id="ARBA00004613"/>
    </source>
</evidence>
<dbReference type="GO" id="GO:0090729">
    <property type="term" value="F:toxin activity"/>
    <property type="evidence" value="ECO:0007669"/>
    <property type="project" value="UniProtKB-KW"/>
</dbReference>
<comment type="subcellular location">
    <subcellularLocation>
        <location evidence="1">Secreted</location>
    </subcellularLocation>
</comment>
<sequence>MRTFVLIALLGLAVQCLLSNASVAEEQSLSKDFVDTFIETMRGETQERDCTMLFGGCTKNDDCCKYLWCGTRGRYCAWDIAGHRSRR</sequence>
<dbReference type="AlphaFoldDB" id="A0A482Z827"/>